<gene>
    <name evidence="2" type="ORF">GRI38_08880</name>
</gene>
<evidence type="ECO:0000313" key="2">
    <source>
        <dbReference type="EMBL" id="MXO86141.1"/>
    </source>
</evidence>
<dbReference type="RefSeq" id="WP_160682738.1">
    <property type="nucleotide sequence ID" value="NZ_WTYW01000002.1"/>
</dbReference>
<accession>A0A844ZC61</accession>
<keyword evidence="3" id="KW-1185">Reference proteome</keyword>
<dbReference type="Proteomes" id="UP000433104">
    <property type="component" value="Unassembled WGS sequence"/>
</dbReference>
<keyword evidence="1" id="KW-0732">Signal</keyword>
<proteinExistence type="predicted"/>
<protein>
    <recommendedName>
        <fullName evidence="4">Outer membrane protein beta-barrel domain-containing protein</fullName>
    </recommendedName>
</protein>
<dbReference type="AlphaFoldDB" id="A0A844ZC61"/>
<feature type="signal peptide" evidence="1">
    <location>
        <begin position="1"/>
        <end position="20"/>
    </location>
</feature>
<evidence type="ECO:0000313" key="3">
    <source>
        <dbReference type="Proteomes" id="UP000433104"/>
    </source>
</evidence>
<name>A0A844ZC61_9SPHN</name>
<dbReference type="OrthoDB" id="7407648at2"/>
<reference evidence="2 3" key="1">
    <citation type="submission" date="2019-12" db="EMBL/GenBank/DDBJ databases">
        <title>Genomic-based taxomic classification of the family Erythrobacteraceae.</title>
        <authorList>
            <person name="Xu L."/>
        </authorList>
    </citation>
    <scope>NUCLEOTIDE SEQUENCE [LARGE SCALE GENOMIC DNA]</scope>
    <source>
        <strain evidence="2 3">MCCC 1A09962</strain>
    </source>
</reference>
<dbReference type="SUPFAM" id="SSF56925">
    <property type="entry name" value="OMPA-like"/>
    <property type="match status" value="1"/>
</dbReference>
<sequence>MKKLIGAAAVAVLWASPALAQDTGPRDFEIVENADKSGLRAEGRLFWERLNDPEEDIGINYELGSALGYGAEIGYDMRVSDNIVVGPYATYDFSNVEECEDNLCVASGDYYAFGLHVGFETGAEGLVYGKIGYGNQTVTLQGPYTDPETNETFVFDEEESGGGYNFAFGYEHGFGDVLYGRAELGVSESYDIYGFDFQRGYIGAALGARF</sequence>
<organism evidence="2 3">
    <name type="scientific">Parapontixanthobacter aurantiacus</name>
    <dbReference type="NCBI Taxonomy" id="1463599"/>
    <lineage>
        <taxon>Bacteria</taxon>
        <taxon>Pseudomonadati</taxon>
        <taxon>Pseudomonadota</taxon>
        <taxon>Alphaproteobacteria</taxon>
        <taxon>Sphingomonadales</taxon>
        <taxon>Erythrobacteraceae</taxon>
        <taxon>Parapontixanthobacter</taxon>
    </lineage>
</organism>
<dbReference type="InterPro" id="IPR011250">
    <property type="entry name" value="OMP/PagP_B-barrel"/>
</dbReference>
<feature type="chain" id="PRO_5032549936" description="Outer membrane protein beta-barrel domain-containing protein" evidence="1">
    <location>
        <begin position="21"/>
        <end position="210"/>
    </location>
</feature>
<dbReference type="EMBL" id="WTYW01000002">
    <property type="protein sequence ID" value="MXO86141.1"/>
    <property type="molecule type" value="Genomic_DNA"/>
</dbReference>
<evidence type="ECO:0008006" key="4">
    <source>
        <dbReference type="Google" id="ProtNLM"/>
    </source>
</evidence>
<comment type="caution">
    <text evidence="2">The sequence shown here is derived from an EMBL/GenBank/DDBJ whole genome shotgun (WGS) entry which is preliminary data.</text>
</comment>
<evidence type="ECO:0000256" key="1">
    <source>
        <dbReference type="SAM" id="SignalP"/>
    </source>
</evidence>